<dbReference type="RefSeq" id="XP_033389861.1">
    <property type="nucleotide sequence ID" value="XM_033526648.1"/>
</dbReference>
<dbReference type="OrthoDB" id="4822at2759"/>
<dbReference type="Proteomes" id="UP000799778">
    <property type="component" value="Unassembled WGS sequence"/>
</dbReference>
<protein>
    <submittedName>
        <fullName evidence="2">Uncharacterized protein</fullName>
    </submittedName>
</protein>
<proteinExistence type="predicted"/>
<feature type="region of interest" description="Disordered" evidence="1">
    <location>
        <begin position="1"/>
        <end position="104"/>
    </location>
</feature>
<sequence length="144" mass="15687">MKKLTALNDSDSKKRGPEDLRSVPLDGPGKQPGLGPRFTKVASDAGSSRFKKVGTSAKTGVAEETATDVHDQGTGQAKRPEESLSVRESVEKQPDENVNQESDGEVIPWIPYDFRQHTGCDREDCIARLAVASGNLDSDEEWFV</sequence>
<keyword evidence="3" id="KW-1185">Reference proteome</keyword>
<name>A0A6A5Y7I3_9PLEO</name>
<evidence type="ECO:0000256" key="1">
    <source>
        <dbReference type="SAM" id="MobiDB-lite"/>
    </source>
</evidence>
<dbReference type="GeneID" id="54284045"/>
<feature type="compositionally biased region" description="Basic and acidic residues" evidence="1">
    <location>
        <begin position="10"/>
        <end position="21"/>
    </location>
</feature>
<dbReference type="EMBL" id="ML978066">
    <property type="protein sequence ID" value="KAF2021522.1"/>
    <property type="molecule type" value="Genomic_DNA"/>
</dbReference>
<organism evidence="2 3">
    <name type="scientific">Aaosphaeria arxii CBS 175.79</name>
    <dbReference type="NCBI Taxonomy" id="1450172"/>
    <lineage>
        <taxon>Eukaryota</taxon>
        <taxon>Fungi</taxon>
        <taxon>Dikarya</taxon>
        <taxon>Ascomycota</taxon>
        <taxon>Pezizomycotina</taxon>
        <taxon>Dothideomycetes</taxon>
        <taxon>Pleosporomycetidae</taxon>
        <taxon>Pleosporales</taxon>
        <taxon>Pleosporales incertae sedis</taxon>
        <taxon>Aaosphaeria</taxon>
    </lineage>
</organism>
<accession>A0A6A5Y7I3</accession>
<feature type="compositionally biased region" description="Basic and acidic residues" evidence="1">
    <location>
        <begin position="78"/>
        <end position="95"/>
    </location>
</feature>
<evidence type="ECO:0000313" key="3">
    <source>
        <dbReference type="Proteomes" id="UP000799778"/>
    </source>
</evidence>
<gene>
    <name evidence="2" type="ORF">BU24DRAFT_417163</name>
</gene>
<dbReference type="AlphaFoldDB" id="A0A6A5Y7I3"/>
<evidence type="ECO:0000313" key="2">
    <source>
        <dbReference type="EMBL" id="KAF2021522.1"/>
    </source>
</evidence>
<reference evidence="2" key="1">
    <citation type="journal article" date="2020" name="Stud. Mycol.">
        <title>101 Dothideomycetes genomes: a test case for predicting lifestyles and emergence of pathogens.</title>
        <authorList>
            <person name="Haridas S."/>
            <person name="Albert R."/>
            <person name="Binder M."/>
            <person name="Bloem J."/>
            <person name="Labutti K."/>
            <person name="Salamov A."/>
            <person name="Andreopoulos B."/>
            <person name="Baker S."/>
            <person name="Barry K."/>
            <person name="Bills G."/>
            <person name="Bluhm B."/>
            <person name="Cannon C."/>
            <person name="Castanera R."/>
            <person name="Culley D."/>
            <person name="Daum C."/>
            <person name="Ezra D."/>
            <person name="Gonzalez J."/>
            <person name="Henrissat B."/>
            <person name="Kuo A."/>
            <person name="Liang C."/>
            <person name="Lipzen A."/>
            <person name="Lutzoni F."/>
            <person name="Magnuson J."/>
            <person name="Mondo S."/>
            <person name="Nolan M."/>
            <person name="Ohm R."/>
            <person name="Pangilinan J."/>
            <person name="Park H.-J."/>
            <person name="Ramirez L."/>
            <person name="Alfaro M."/>
            <person name="Sun H."/>
            <person name="Tritt A."/>
            <person name="Yoshinaga Y."/>
            <person name="Zwiers L.-H."/>
            <person name="Turgeon B."/>
            <person name="Goodwin S."/>
            <person name="Spatafora J."/>
            <person name="Crous P."/>
            <person name="Grigoriev I."/>
        </authorList>
    </citation>
    <scope>NUCLEOTIDE SEQUENCE</scope>
    <source>
        <strain evidence="2">CBS 175.79</strain>
    </source>
</reference>